<protein>
    <recommendedName>
        <fullName evidence="8">Peptidase S53 domain-containing protein</fullName>
    </recommendedName>
</protein>
<dbReference type="InterPro" id="IPR023828">
    <property type="entry name" value="Peptidase_S8_Ser-AS"/>
</dbReference>
<dbReference type="PROSITE" id="PS00138">
    <property type="entry name" value="SUBTILASE_SER"/>
    <property type="match status" value="1"/>
</dbReference>
<dbReference type="Gene3D" id="3.40.50.200">
    <property type="entry name" value="Peptidase S8/S53 domain"/>
    <property type="match status" value="1"/>
</dbReference>
<evidence type="ECO:0000256" key="1">
    <source>
        <dbReference type="ARBA" id="ARBA00001913"/>
    </source>
</evidence>
<gene>
    <name evidence="9" type="ORF">KIY12_09415</name>
</gene>
<dbReference type="SUPFAM" id="SSF52743">
    <property type="entry name" value="Subtilisin-like"/>
    <property type="match status" value="1"/>
</dbReference>
<feature type="non-terminal residue" evidence="9">
    <location>
        <position position="1332"/>
    </location>
</feature>
<evidence type="ECO:0000256" key="4">
    <source>
        <dbReference type="ARBA" id="ARBA00022801"/>
    </source>
</evidence>
<dbReference type="GO" id="GO:0004252">
    <property type="term" value="F:serine-type endopeptidase activity"/>
    <property type="evidence" value="ECO:0007669"/>
    <property type="project" value="InterPro"/>
</dbReference>
<evidence type="ECO:0000256" key="2">
    <source>
        <dbReference type="ARBA" id="ARBA00022670"/>
    </source>
</evidence>
<evidence type="ECO:0000313" key="9">
    <source>
        <dbReference type="EMBL" id="MBX8644919.1"/>
    </source>
</evidence>
<reference evidence="9" key="1">
    <citation type="submission" date="2021-05" db="EMBL/GenBank/DDBJ databases">
        <title>Genomic insights into ecological role and evolution of a novel Thermoplasmata order Candidatus Sysuiplasmatales.</title>
        <authorList>
            <person name="Yuan Y."/>
        </authorList>
    </citation>
    <scope>NUCLEOTIDE SEQUENCE</scope>
    <source>
        <strain evidence="9">TUT19-bin139</strain>
    </source>
</reference>
<dbReference type="EMBL" id="JAHEAC010000123">
    <property type="protein sequence ID" value="MBX8644919.1"/>
    <property type="molecule type" value="Genomic_DNA"/>
</dbReference>
<dbReference type="SMART" id="SM00944">
    <property type="entry name" value="Pro-kuma_activ"/>
    <property type="match status" value="1"/>
</dbReference>
<evidence type="ECO:0000256" key="6">
    <source>
        <dbReference type="ARBA" id="ARBA00022837"/>
    </source>
</evidence>
<dbReference type="GO" id="GO:0006508">
    <property type="term" value="P:proteolysis"/>
    <property type="evidence" value="ECO:0007669"/>
    <property type="project" value="UniProtKB-KW"/>
</dbReference>
<dbReference type="InterPro" id="IPR030400">
    <property type="entry name" value="Sedolisin_dom"/>
</dbReference>
<keyword evidence="2" id="KW-0645">Protease</keyword>
<evidence type="ECO:0000256" key="3">
    <source>
        <dbReference type="ARBA" id="ARBA00022723"/>
    </source>
</evidence>
<feature type="domain" description="Peptidase S53" evidence="8">
    <location>
        <begin position="296"/>
        <end position="734"/>
    </location>
</feature>
<dbReference type="Pfam" id="PF09286">
    <property type="entry name" value="Pro-kuma_activ"/>
    <property type="match status" value="1"/>
</dbReference>
<proteinExistence type="predicted"/>
<comment type="caution">
    <text evidence="9">The sequence shown here is derived from an EMBL/GenBank/DDBJ whole genome shotgun (WGS) entry which is preliminary data.</text>
</comment>
<dbReference type="CDD" id="cd11377">
    <property type="entry name" value="Pro-peptidase_S53"/>
    <property type="match status" value="1"/>
</dbReference>
<dbReference type="InterPro" id="IPR036852">
    <property type="entry name" value="Peptidase_S8/S53_dom_sf"/>
</dbReference>
<keyword evidence="6" id="KW-0106">Calcium</keyword>
<keyword evidence="3" id="KW-0479">Metal-binding</keyword>
<dbReference type="PANTHER" id="PTHR14218">
    <property type="entry name" value="PROTEASE S8 TRIPEPTIDYL PEPTIDASE I CLN2"/>
    <property type="match status" value="1"/>
</dbReference>
<comment type="cofactor">
    <cofactor evidence="1">
        <name>Ca(2+)</name>
        <dbReference type="ChEBI" id="CHEBI:29108"/>
    </cofactor>
</comment>
<sequence length="1332" mass="140683">MTWNEKFGSCAIALLVISVALFSSSFNASQTSPSTDSHIANNGQFYEPQHLVQIAPSSSTLNTSMTQGGITIFPAGNASPGWNQTVYITLSLGSPDTLSSELTNLSNPANPVYGTKLSPSQISGIYGISPASYQRISGYFSSFGLKVFPDSTRISLTVGGNVSEIESAFHTKIGTFEMAYDSDGVWQPIFGPSSGIAGNISEIRFYASVEPSYLPYGISGLVSGVAGLSGFYLQPSVSLPGNFYPGKNLNASQLSIPAGGTLASQSSSLYYLNGTYGYLNSSESSSLGFGNSNYQLLFPGSMPAITGASNLWNGKSTFGHLPDLGQNVTVALIEVGLLNTTLVSNFSSIVFHNPNQILNRLTQIPLLGTTVSSGLSYGWTIETALDLEYLATMAPEAHIDLIGIPSPSLSLFDYAYSYIAQNLVTFTNATTSVSITSNSYGGSEYSTVSLGSPMYLTVENSLLEELALEGVTNFFASGDFGSDGTAAGADVPAIANGSISVGGGQLTASSGGVAFPNTGVYTEFSVGSRNLTLEMANATGISSFSYWYYPSFGGSIGGGFGQSMSSPQPWWQNALDTYSTGARLDPVITGAAAFNMTVYLNGWEMFYGGTSFATPITAGEWALIEEQVNLTKGVAGLGDINPLLFDIHSTYQAMNNPSAPKPYIAMDTRSADFDTYYANSESWLLYNYSINLPSDPLLPEWFASLGNPAGTGWNFLQGLGMINLTAITSYLTGYGMPSGIGLIREPMTVEVSNAAGVYVPFNSLSGGVSYHFVVHSSYRLSGNITVRAYSGGSDSGAYGGGQISYITLNSSNLSFNYVPEYAVATSAEPPEFASFYISAGSNWSFQFYSVVPKPASGTLVIGASDVYGNFETVQVNVPMFTLSQPGQYMSMYPVVVTLNGQPVDGAIVKETAVSVNYSQMDPYLNQSSYQAGSIIGTFITDLRGSADFWTNAMISTNNGPLPTQVFLLQAEYRGMLSNVLTAFVEPQAGSYFVSAHVDVRTGVLEGNITFNDMKYVSNISVGLQGTDHYYNQSFLQNTQAYRGIKVSNVSNGVIPFSFSVAGMSSETVNLTVLATGANVEEETAFSAGTFRVVASSAQDPIQWFYSTEILNGVAIPPVTKLTTTSSSNASGIVMLYYSTSGAPAGSSAEITANTSSSSMVLAAGLPLNGSFAWNTTGLPDGNYTVSFVVVTPLGVRSSSSLNFYLDNNQLRIETELNLISKIESGITNTENKLTDIRAEIKAGNTTSVLVKEQIGSVAAEISNLSGMVSSLAGMVGSGNQTVYNLNGQIAYLRAQLSSLQAQTSSNQTSSAVGFIMQPLTIAVIAFLSAICA</sequence>
<keyword evidence="4" id="KW-0378">Hydrolase</keyword>
<dbReference type="Proteomes" id="UP000750197">
    <property type="component" value="Unassembled WGS sequence"/>
</dbReference>
<evidence type="ECO:0000259" key="8">
    <source>
        <dbReference type="PROSITE" id="PS51695"/>
    </source>
</evidence>
<organism evidence="9 10">
    <name type="scientific">Candidatus Sysuiplasma superficiale</name>
    <dbReference type="NCBI Taxonomy" id="2823368"/>
    <lineage>
        <taxon>Archaea</taxon>
        <taxon>Methanobacteriati</taxon>
        <taxon>Thermoplasmatota</taxon>
        <taxon>Thermoplasmata</taxon>
        <taxon>Candidatus Sysuiplasmatales</taxon>
        <taxon>Candidatus Sysuiplasmataceae</taxon>
        <taxon>Candidatus Sysuiplasma</taxon>
    </lineage>
</organism>
<dbReference type="InterPro" id="IPR050819">
    <property type="entry name" value="Tripeptidyl-peptidase_I"/>
</dbReference>
<dbReference type="InterPro" id="IPR015366">
    <property type="entry name" value="S53_propep"/>
</dbReference>
<dbReference type="GO" id="GO:0008240">
    <property type="term" value="F:tripeptidyl-peptidase activity"/>
    <property type="evidence" value="ECO:0007669"/>
    <property type="project" value="TreeGrafter"/>
</dbReference>
<dbReference type="GO" id="GO:0046872">
    <property type="term" value="F:metal ion binding"/>
    <property type="evidence" value="ECO:0007669"/>
    <property type="project" value="UniProtKB-KW"/>
</dbReference>
<dbReference type="SUPFAM" id="SSF54897">
    <property type="entry name" value="Protease propeptides/inhibitors"/>
    <property type="match status" value="1"/>
</dbReference>
<evidence type="ECO:0000313" key="10">
    <source>
        <dbReference type="Proteomes" id="UP000750197"/>
    </source>
</evidence>
<dbReference type="PROSITE" id="PS51695">
    <property type="entry name" value="SEDOLISIN"/>
    <property type="match status" value="1"/>
</dbReference>
<dbReference type="PANTHER" id="PTHR14218:SF15">
    <property type="entry name" value="TRIPEPTIDYL-PEPTIDASE 1"/>
    <property type="match status" value="1"/>
</dbReference>
<keyword evidence="5" id="KW-0720">Serine protease</keyword>
<accession>A0A8J8CDU0</accession>
<evidence type="ECO:0000256" key="5">
    <source>
        <dbReference type="ARBA" id="ARBA00022825"/>
    </source>
</evidence>
<keyword evidence="7" id="KW-0865">Zymogen</keyword>
<name>A0A8J8CDU0_9ARCH</name>
<evidence type="ECO:0000256" key="7">
    <source>
        <dbReference type="ARBA" id="ARBA00023145"/>
    </source>
</evidence>